<keyword evidence="13" id="KW-1185">Reference proteome</keyword>
<keyword evidence="7 9" id="KW-0010">Activator</keyword>
<dbReference type="SUPFAM" id="SSF46785">
    <property type="entry name" value="Winged helix' DNA-binding domain"/>
    <property type="match status" value="1"/>
</dbReference>
<evidence type="ECO:0000256" key="6">
    <source>
        <dbReference type="ARBA" id="ARBA00023125"/>
    </source>
</evidence>
<proteinExistence type="predicted"/>
<dbReference type="InterPro" id="IPR036390">
    <property type="entry name" value="WH_DNA-bd_sf"/>
</dbReference>
<keyword evidence="2 9" id="KW-0963">Cytoplasm</keyword>
<dbReference type="InterPro" id="IPR051271">
    <property type="entry name" value="2C-system_Tx_regulators"/>
</dbReference>
<reference evidence="12 13" key="1">
    <citation type="submission" date="2014-12" db="EMBL/GenBank/DDBJ databases">
        <title>Draft genome sequence of Paenibacillus kamchatkensis strain B-2647.</title>
        <authorList>
            <person name="Karlyshev A.V."/>
            <person name="Kudryashova E.B."/>
        </authorList>
    </citation>
    <scope>NUCLEOTIDE SEQUENCE [LARGE SCALE GENOMIC DNA]</scope>
    <source>
        <strain evidence="12 13">VKM B-2647</strain>
    </source>
</reference>
<dbReference type="Gene3D" id="3.40.50.2300">
    <property type="match status" value="1"/>
</dbReference>
<dbReference type="InterPro" id="IPR001789">
    <property type="entry name" value="Sig_transdc_resp-reg_receiver"/>
</dbReference>
<accession>A0ABR5A7V1</accession>
<protein>
    <recommendedName>
        <fullName evidence="9">Transcriptional regulatory protein</fullName>
    </recommendedName>
</protein>
<keyword evidence="6 9" id="KW-0238">DNA-binding</keyword>
<organism evidence="12 13">
    <name type="scientific">Gordoniibacillus kamchatkensis</name>
    <dbReference type="NCBI Taxonomy" id="1590651"/>
    <lineage>
        <taxon>Bacteria</taxon>
        <taxon>Bacillati</taxon>
        <taxon>Bacillota</taxon>
        <taxon>Bacilli</taxon>
        <taxon>Bacillales</taxon>
        <taxon>Paenibacillaceae</taxon>
        <taxon>Gordoniibacillus</taxon>
    </lineage>
</organism>
<dbReference type="Pfam" id="PF00072">
    <property type="entry name" value="Response_reg"/>
    <property type="match status" value="1"/>
</dbReference>
<dbReference type="PANTHER" id="PTHR45526:SF1">
    <property type="entry name" value="TRANSCRIPTIONAL REGULATORY PROTEIN DCUR-RELATED"/>
    <property type="match status" value="1"/>
</dbReference>
<evidence type="ECO:0000256" key="10">
    <source>
        <dbReference type="PROSITE-ProRule" id="PRU00169"/>
    </source>
</evidence>
<dbReference type="InterPro" id="IPR005471">
    <property type="entry name" value="Tscrpt_reg_IclR_N"/>
</dbReference>
<dbReference type="InterPro" id="IPR036388">
    <property type="entry name" value="WH-like_DNA-bd_sf"/>
</dbReference>
<sequence length="231" mass="26146">MTERKLRVFVVDDDFMIAKMHGKLVDAEPCFTWVGTGHNYEQALAGIEELTPDLVVLDVYLPDRSGIELLRTLRSRNLKCDVILITAAKETATVEEGFRLGIFDYLIKPFDLKLFKETLEKYAQFQTKLTAAKEVDQSIVNNLKKLRSPSAASAPDHLQKGIDARTLDKIKRCLEQQREFLSAEQISALAGVSRSTVRNYLVYLVEEGVAEELQQYGTVGRPQRLFRLAHG</sequence>
<dbReference type="Proteomes" id="UP000031967">
    <property type="component" value="Unassembled WGS sequence"/>
</dbReference>
<evidence type="ECO:0000256" key="8">
    <source>
        <dbReference type="ARBA" id="ARBA00023163"/>
    </source>
</evidence>
<dbReference type="SUPFAM" id="SSF52172">
    <property type="entry name" value="CheY-like"/>
    <property type="match status" value="1"/>
</dbReference>
<dbReference type="InterPro" id="IPR011006">
    <property type="entry name" value="CheY-like_superfamily"/>
</dbReference>
<dbReference type="EMBL" id="JXAK01000100">
    <property type="protein sequence ID" value="KIL37139.1"/>
    <property type="molecule type" value="Genomic_DNA"/>
</dbReference>
<dbReference type="RefSeq" id="WP_041052445.1">
    <property type="nucleotide sequence ID" value="NZ_JXAK01000100.1"/>
</dbReference>
<comment type="subcellular location">
    <subcellularLocation>
        <location evidence="1 9">Cytoplasm</location>
    </subcellularLocation>
</comment>
<feature type="modified residue" description="4-aspartylphosphate" evidence="10">
    <location>
        <position position="58"/>
    </location>
</feature>
<dbReference type="CDD" id="cd19925">
    <property type="entry name" value="REC_citrate_TCS"/>
    <property type="match status" value="1"/>
</dbReference>
<evidence type="ECO:0000313" key="13">
    <source>
        <dbReference type="Proteomes" id="UP000031967"/>
    </source>
</evidence>
<dbReference type="Pfam" id="PF09339">
    <property type="entry name" value="HTH_IclR"/>
    <property type="match status" value="1"/>
</dbReference>
<evidence type="ECO:0000256" key="3">
    <source>
        <dbReference type="ARBA" id="ARBA00022553"/>
    </source>
</evidence>
<keyword evidence="4 9" id="KW-0902">Two-component regulatory system</keyword>
<keyword evidence="3 10" id="KW-0597">Phosphoprotein</keyword>
<name>A0ABR5A7V1_9BACL</name>
<comment type="caution">
    <text evidence="12">The sequence shown here is derived from an EMBL/GenBank/DDBJ whole genome shotgun (WGS) entry which is preliminary data.</text>
</comment>
<dbReference type="PIRSF" id="PIRSF006171">
    <property type="entry name" value="RR_citrat_malat"/>
    <property type="match status" value="1"/>
</dbReference>
<feature type="domain" description="Response regulatory" evidence="11">
    <location>
        <begin position="7"/>
        <end position="123"/>
    </location>
</feature>
<evidence type="ECO:0000256" key="1">
    <source>
        <dbReference type="ARBA" id="ARBA00004496"/>
    </source>
</evidence>
<keyword evidence="8 9" id="KW-0804">Transcription</keyword>
<evidence type="ECO:0000256" key="4">
    <source>
        <dbReference type="ARBA" id="ARBA00023012"/>
    </source>
</evidence>
<dbReference type="Gene3D" id="1.10.10.10">
    <property type="entry name" value="Winged helix-like DNA-binding domain superfamily/Winged helix DNA-binding domain"/>
    <property type="match status" value="1"/>
</dbReference>
<evidence type="ECO:0000256" key="2">
    <source>
        <dbReference type="ARBA" id="ARBA00022490"/>
    </source>
</evidence>
<dbReference type="InterPro" id="IPR024187">
    <property type="entry name" value="Sig_transdc_resp-reg_cit/mal"/>
</dbReference>
<evidence type="ECO:0000256" key="9">
    <source>
        <dbReference type="PIRNR" id="PIRNR006171"/>
    </source>
</evidence>
<dbReference type="SMART" id="SM00448">
    <property type="entry name" value="REC"/>
    <property type="match status" value="1"/>
</dbReference>
<evidence type="ECO:0000256" key="5">
    <source>
        <dbReference type="ARBA" id="ARBA00023015"/>
    </source>
</evidence>
<evidence type="ECO:0000256" key="7">
    <source>
        <dbReference type="ARBA" id="ARBA00023159"/>
    </source>
</evidence>
<keyword evidence="5 9" id="KW-0805">Transcription regulation</keyword>
<gene>
    <name evidence="12" type="ORF">SD70_31070</name>
</gene>
<evidence type="ECO:0000313" key="12">
    <source>
        <dbReference type="EMBL" id="KIL37139.1"/>
    </source>
</evidence>
<evidence type="ECO:0000259" key="11">
    <source>
        <dbReference type="PROSITE" id="PS50110"/>
    </source>
</evidence>
<dbReference type="PANTHER" id="PTHR45526">
    <property type="entry name" value="TRANSCRIPTIONAL REGULATORY PROTEIN DPIA"/>
    <property type="match status" value="1"/>
</dbReference>
<dbReference type="PROSITE" id="PS50110">
    <property type="entry name" value="RESPONSE_REGULATORY"/>
    <property type="match status" value="1"/>
</dbReference>